<comment type="caution">
    <text evidence="2">The sequence shown here is derived from an EMBL/GenBank/DDBJ whole genome shotgun (WGS) entry which is preliminary data.</text>
</comment>
<keyword evidence="1" id="KW-0732">Signal</keyword>
<name>A0ABN7P0N8_TIMPD</name>
<protein>
    <submittedName>
        <fullName evidence="2">Uncharacterized protein</fullName>
    </submittedName>
</protein>
<accession>A0ABN7P0N8</accession>
<gene>
    <name evidence="2" type="ORF">TPAB3V08_LOCUS5980</name>
</gene>
<evidence type="ECO:0000256" key="1">
    <source>
        <dbReference type="SAM" id="SignalP"/>
    </source>
</evidence>
<feature type="chain" id="PRO_5046098024" evidence="1">
    <location>
        <begin position="21"/>
        <end position="105"/>
    </location>
</feature>
<sequence length="105" mass="11684">MNKIIIGVVTLVLLGYQAFAGKLLHAKVNCEHCKNSMGHRLTRRSIDLEDVATHLNDLRLPRERCNTFKKPTQDSNLGTVFNSKTGIPAKNSDAELDFPLIHASD</sequence>
<dbReference type="EMBL" id="CAJPIN010008516">
    <property type="protein sequence ID" value="CAG2059014.1"/>
    <property type="molecule type" value="Genomic_DNA"/>
</dbReference>
<evidence type="ECO:0000313" key="2">
    <source>
        <dbReference type="EMBL" id="CAG2059014.1"/>
    </source>
</evidence>
<feature type="signal peptide" evidence="1">
    <location>
        <begin position="1"/>
        <end position="20"/>
    </location>
</feature>
<dbReference type="Proteomes" id="UP001153148">
    <property type="component" value="Unassembled WGS sequence"/>
</dbReference>
<reference evidence="2" key="1">
    <citation type="submission" date="2021-03" db="EMBL/GenBank/DDBJ databases">
        <authorList>
            <person name="Tran Van P."/>
        </authorList>
    </citation>
    <scope>NUCLEOTIDE SEQUENCE</scope>
</reference>
<organism evidence="2 3">
    <name type="scientific">Timema podura</name>
    <name type="common">Walking stick</name>
    <dbReference type="NCBI Taxonomy" id="61482"/>
    <lineage>
        <taxon>Eukaryota</taxon>
        <taxon>Metazoa</taxon>
        <taxon>Ecdysozoa</taxon>
        <taxon>Arthropoda</taxon>
        <taxon>Hexapoda</taxon>
        <taxon>Insecta</taxon>
        <taxon>Pterygota</taxon>
        <taxon>Neoptera</taxon>
        <taxon>Polyneoptera</taxon>
        <taxon>Phasmatodea</taxon>
        <taxon>Timematodea</taxon>
        <taxon>Timematoidea</taxon>
        <taxon>Timematidae</taxon>
        <taxon>Timema</taxon>
    </lineage>
</organism>
<keyword evidence="3" id="KW-1185">Reference proteome</keyword>
<proteinExistence type="predicted"/>
<evidence type="ECO:0000313" key="3">
    <source>
        <dbReference type="Proteomes" id="UP001153148"/>
    </source>
</evidence>